<dbReference type="RefSeq" id="WP_083965955.1">
    <property type="nucleotide sequence ID" value="NZ_CP004021.1"/>
</dbReference>
<keyword evidence="15" id="KW-1185">Reference proteome</keyword>
<evidence type="ECO:0000256" key="7">
    <source>
        <dbReference type="ARBA" id="ARBA00022741"/>
    </source>
</evidence>
<evidence type="ECO:0000256" key="6">
    <source>
        <dbReference type="ARBA" id="ARBA00022692"/>
    </source>
</evidence>
<dbReference type="OrthoDB" id="9804259at2"/>
<gene>
    <name evidence="14" type="ORF">G293_04055</name>
</gene>
<evidence type="ECO:0000256" key="3">
    <source>
        <dbReference type="ARBA" id="ARBA00022448"/>
    </source>
</evidence>
<proteinExistence type="inferred from homology"/>
<evidence type="ECO:0000256" key="9">
    <source>
        <dbReference type="ARBA" id="ARBA00022989"/>
    </source>
</evidence>
<dbReference type="PANTHER" id="PTHR43394:SF1">
    <property type="entry name" value="ATP-BINDING CASSETTE SUB-FAMILY B MEMBER 10, MITOCHONDRIAL"/>
    <property type="match status" value="1"/>
</dbReference>
<dbReference type="SUPFAM" id="SSF52540">
    <property type="entry name" value="P-loop containing nucleoside triphosphate hydrolases"/>
    <property type="match status" value="1"/>
</dbReference>
<evidence type="ECO:0000256" key="4">
    <source>
        <dbReference type="ARBA" id="ARBA00022475"/>
    </source>
</evidence>
<dbReference type="SUPFAM" id="SSF90123">
    <property type="entry name" value="ABC transporter transmembrane region"/>
    <property type="match status" value="1"/>
</dbReference>
<dbReference type="FunFam" id="3.40.50.300:FF:000221">
    <property type="entry name" value="Multidrug ABC transporter ATP-binding protein"/>
    <property type="match status" value="1"/>
</dbReference>
<dbReference type="InterPro" id="IPR011527">
    <property type="entry name" value="ABC1_TM_dom"/>
</dbReference>
<dbReference type="AlphaFoldDB" id="A0A0G3I5C7"/>
<evidence type="ECO:0000313" key="14">
    <source>
        <dbReference type="EMBL" id="AKK20435.1"/>
    </source>
</evidence>
<comment type="similarity">
    <text evidence="2">Belongs to the ABC transporter superfamily.</text>
</comment>
<comment type="subcellular location">
    <subcellularLocation>
        <location evidence="1">Cell membrane</location>
        <topology evidence="1">Multi-pass membrane protein</topology>
    </subcellularLocation>
</comment>
<keyword evidence="4" id="KW-1003">Cell membrane</keyword>
<keyword evidence="9 11" id="KW-1133">Transmembrane helix</keyword>
<protein>
    <submittedName>
        <fullName evidence="14">Lipid A ABC exporter family, fused ATPase and inner membrane subunits</fullName>
    </submittedName>
</protein>
<dbReference type="Gene3D" id="1.20.1560.10">
    <property type="entry name" value="ABC transporter type 1, transmembrane domain"/>
    <property type="match status" value="1"/>
</dbReference>
<feature type="transmembrane region" description="Helical" evidence="11">
    <location>
        <begin position="63"/>
        <end position="86"/>
    </location>
</feature>
<dbReference type="Proteomes" id="UP000035503">
    <property type="component" value="Chromosome"/>
</dbReference>
<dbReference type="PANTHER" id="PTHR43394">
    <property type="entry name" value="ATP-DEPENDENT PERMEASE MDL1, MITOCHONDRIAL"/>
    <property type="match status" value="1"/>
</dbReference>
<evidence type="ECO:0000313" key="15">
    <source>
        <dbReference type="Proteomes" id="UP000035503"/>
    </source>
</evidence>
<evidence type="ECO:0000256" key="8">
    <source>
        <dbReference type="ARBA" id="ARBA00022840"/>
    </source>
</evidence>
<dbReference type="InterPro" id="IPR003439">
    <property type="entry name" value="ABC_transporter-like_ATP-bd"/>
</dbReference>
<evidence type="ECO:0000256" key="1">
    <source>
        <dbReference type="ARBA" id="ARBA00004651"/>
    </source>
</evidence>
<dbReference type="InterPro" id="IPR039421">
    <property type="entry name" value="Type_1_exporter"/>
</dbReference>
<feature type="transmembrane region" description="Helical" evidence="11">
    <location>
        <begin position="285"/>
        <end position="307"/>
    </location>
</feature>
<feature type="transmembrane region" description="Helical" evidence="11">
    <location>
        <begin position="137"/>
        <end position="159"/>
    </location>
</feature>
<evidence type="ECO:0000256" key="10">
    <source>
        <dbReference type="ARBA" id="ARBA00023136"/>
    </source>
</evidence>
<keyword evidence="5" id="KW-0762">Sugar transport</keyword>
<keyword evidence="3" id="KW-0813">Transport</keyword>
<dbReference type="EMBL" id="CP004021">
    <property type="protein sequence ID" value="AKK20435.1"/>
    <property type="molecule type" value="Genomic_DNA"/>
</dbReference>
<dbReference type="SMART" id="SM00382">
    <property type="entry name" value="AAA"/>
    <property type="match status" value="1"/>
</dbReference>
<evidence type="ECO:0000259" key="13">
    <source>
        <dbReference type="PROSITE" id="PS50929"/>
    </source>
</evidence>
<dbReference type="PROSITE" id="PS50893">
    <property type="entry name" value="ABC_TRANSPORTER_2"/>
    <property type="match status" value="1"/>
</dbReference>
<dbReference type="GO" id="GO:0015421">
    <property type="term" value="F:ABC-type oligopeptide transporter activity"/>
    <property type="evidence" value="ECO:0007669"/>
    <property type="project" value="TreeGrafter"/>
</dbReference>
<keyword evidence="6 11" id="KW-0812">Transmembrane</keyword>
<feature type="domain" description="ABC transporter" evidence="12">
    <location>
        <begin position="343"/>
        <end position="579"/>
    </location>
</feature>
<dbReference type="PATRIC" id="fig|1277257.4.peg.872"/>
<dbReference type="InterPro" id="IPR003593">
    <property type="entry name" value="AAA+_ATPase"/>
</dbReference>
<dbReference type="InterPro" id="IPR017871">
    <property type="entry name" value="ABC_transporter-like_CS"/>
</dbReference>
<feature type="transmembrane region" description="Helical" evidence="11">
    <location>
        <begin position="243"/>
        <end position="265"/>
    </location>
</feature>
<keyword evidence="7" id="KW-0547">Nucleotide-binding</keyword>
<dbReference type="Pfam" id="PF00005">
    <property type="entry name" value="ABC_tran"/>
    <property type="match status" value="1"/>
</dbReference>
<dbReference type="KEGG" id="lau:G293_04055"/>
<accession>A0A0G3I5C7</accession>
<evidence type="ECO:0000256" key="5">
    <source>
        <dbReference type="ARBA" id="ARBA00022597"/>
    </source>
</evidence>
<dbReference type="PROSITE" id="PS00211">
    <property type="entry name" value="ABC_TRANSPORTER_1"/>
    <property type="match status" value="1"/>
</dbReference>
<dbReference type="GO" id="GO:0005524">
    <property type="term" value="F:ATP binding"/>
    <property type="evidence" value="ECO:0007669"/>
    <property type="project" value="UniProtKB-KW"/>
</dbReference>
<feature type="transmembrane region" description="Helical" evidence="11">
    <location>
        <begin position="165"/>
        <end position="184"/>
    </location>
</feature>
<sequence>MTNKTAHDNPNETISLFKFQILYLKRCLWFLIGKLFALFLYSGITLFFPIITATLLKERGVDSHHWIVFISLLFLLAIASSLRYYCATMLGERIILFMQRDVVAKIIKCPPSFFNARSHGELFSTLVKDAERIKTTIGISMSIILRNLLTCIGSIYMMFIISRDFFLVVIGLICTIAFFFTIIFRVRRKKGSALYIEEKKLLNIFSDMIKSVMVLQAFNAGKNAIHRYDVQSQKTYQGLLNSLLLRTIITCCVIFALSFGIYIVFLLGSHHVNIDRISGENLAKFLFYAMIFLGTIRSCSGFVGEILQAIASLRRFRDLIVCKLDVVSPIPYRRFPSTALGNISFCNVSFSYPEKSKRSVLKNINFTVLPGETVALMGDSGAGKTSIFSLILRFYDPCSGFIQMEGIDLRCLSLEEIRRCIAWVPQNPTIITASVHDNIAIGYPNATREAVKNAAIDAQAHEFISNLDKGYDTILGSDAVHLSAGQIQRIAIARAILKDASILLLDEMGSALDIENENKIWKVLREKRKGRTTIFASHRLSLVQDTDVVFVLHNNMIVEMGRHAELIKDSYLYSRYRFFMSK</sequence>
<keyword evidence="10 11" id="KW-0472">Membrane</keyword>
<dbReference type="InterPro" id="IPR027417">
    <property type="entry name" value="P-loop_NTPase"/>
</dbReference>
<dbReference type="GO" id="GO:0005886">
    <property type="term" value="C:plasma membrane"/>
    <property type="evidence" value="ECO:0007669"/>
    <property type="project" value="UniProtKB-SubCell"/>
</dbReference>
<dbReference type="GO" id="GO:0016887">
    <property type="term" value="F:ATP hydrolysis activity"/>
    <property type="evidence" value="ECO:0007669"/>
    <property type="project" value="InterPro"/>
</dbReference>
<evidence type="ECO:0000259" key="12">
    <source>
        <dbReference type="PROSITE" id="PS50893"/>
    </source>
</evidence>
<name>A0A0G3I5C7_LIBAF</name>
<dbReference type="Pfam" id="PF00664">
    <property type="entry name" value="ABC_membrane"/>
    <property type="match status" value="1"/>
</dbReference>
<dbReference type="STRING" id="1277257.G293_04055"/>
<organism evidence="14 15">
    <name type="scientific">Candidatus Liberibacter africanus PTSAPSY</name>
    <dbReference type="NCBI Taxonomy" id="1277257"/>
    <lineage>
        <taxon>Bacteria</taxon>
        <taxon>Pseudomonadati</taxon>
        <taxon>Pseudomonadota</taxon>
        <taxon>Alphaproteobacteria</taxon>
        <taxon>Hyphomicrobiales</taxon>
        <taxon>Rhizobiaceae</taxon>
        <taxon>Liberibacter</taxon>
    </lineage>
</organism>
<reference evidence="14 15" key="1">
    <citation type="journal article" date="2015" name="Genome Announc.">
        <title>Complete Genome Sequence of 'Candidatus Liberibacter africanus,' a Bacterium Associated with Citrus Huanglongbing.</title>
        <authorList>
            <person name="Lin H."/>
            <person name="Pietersen G."/>
            <person name="Han C."/>
            <person name="Read D.A."/>
            <person name="Lou B."/>
            <person name="Gupta G."/>
            <person name="Civerolo E.L."/>
        </authorList>
    </citation>
    <scope>NUCLEOTIDE SEQUENCE [LARGE SCALE GENOMIC DNA]</scope>
    <source>
        <strain evidence="14 15">PTSAPSY</strain>
    </source>
</reference>
<evidence type="ECO:0000256" key="2">
    <source>
        <dbReference type="ARBA" id="ARBA00005417"/>
    </source>
</evidence>
<evidence type="ECO:0000256" key="11">
    <source>
        <dbReference type="SAM" id="Phobius"/>
    </source>
</evidence>
<dbReference type="PROSITE" id="PS50929">
    <property type="entry name" value="ABC_TM1F"/>
    <property type="match status" value="1"/>
</dbReference>
<dbReference type="InterPro" id="IPR036640">
    <property type="entry name" value="ABC1_TM_sf"/>
</dbReference>
<feature type="domain" description="ABC transmembrane type-1" evidence="13">
    <location>
        <begin position="28"/>
        <end position="308"/>
    </location>
</feature>
<keyword evidence="8" id="KW-0067">ATP-binding</keyword>
<feature type="transmembrane region" description="Helical" evidence="11">
    <location>
        <begin position="28"/>
        <end position="51"/>
    </location>
</feature>
<dbReference type="Gene3D" id="3.40.50.300">
    <property type="entry name" value="P-loop containing nucleotide triphosphate hydrolases"/>
    <property type="match status" value="1"/>
</dbReference>